<reference evidence="1 2" key="1">
    <citation type="journal article" date="2018" name="Evol. Lett.">
        <title>Horizontal gene cluster transfer increased hallucinogenic mushroom diversity.</title>
        <authorList>
            <person name="Reynolds H.T."/>
            <person name="Vijayakumar V."/>
            <person name="Gluck-Thaler E."/>
            <person name="Korotkin H.B."/>
            <person name="Matheny P.B."/>
            <person name="Slot J.C."/>
        </authorList>
    </citation>
    <scope>NUCLEOTIDE SEQUENCE [LARGE SCALE GENOMIC DNA]</scope>
    <source>
        <strain evidence="1 2">SRW20</strain>
    </source>
</reference>
<gene>
    <name evidence="1" type="ORF">CVT26_007930</name>
</gene>
<name>A0A409WWB1_9AGAR</name>
<protein>
    <submittedName>
        <fullName evidence="1">Uncharacterized protein</fullName>
    </submittedName>
</protein>
<dbReference type="Proteomes" id="UP000284706">
    <property type="component" value="Unassembled WGS sequence"/>
</dbReference>
<comment type="caution">
    <text evidence="1">The sequence shown here is derived from an EMBL/GenBank/DDBJ whole genome shotgun (WGS) entry which is preliminary data.</text>
</comment>
<accession>A0A409WWB1</accession>
<keyword evidence="2" id="KW-1185">Reference proteome</keyword>
<proteinExistence type="predicted"/>
<sequence>MLLGASSFSVARSPRCLVLRRYVCSVFEFQSYNMVRQSQAGRYQQQQRKCDNYLYVQLLPDAGVACRLELSFPLVPVAKLACLRFSRASLDSGVVMIHRPYHYVHVLDIPKLLPRSISPSMKSFCLIVHRKRATYTHDKSVSENPACSSISRSKISPFSIHFRLREEKGGWT</sequence>
<evidence type="ECO:0000313" key="2">
    <source>
        <dbReference type="Proteomes" id="UP000284706"/>
    </source>
</evidence>
<dbReference type="EMBL" id="NHYE01004703">
    <property type="protein sequence ID" value="PPQ82787.1"/>
    <property type="molecule type" value="Genomic_DNA"/>
</dbReference>
<dbReference type="InParanoid" id="A0A409WWB1"/>
<evidence type="ECO:0000313" key="1">
    <source>
        <dbReference type="EMBL" id="PPQ82787.1"/>
    </source>
</evidence>
<dbReference type="AlphaFoldDB" id="A0A409WWB1"/>
<organism evidence="1 2">
    <name type="scientific">Gymnopilus dilepis</name>
    <dbReference type="NCBI Taxonomy" id="231916"/>
    <lineage>
        <taxon>Eukaryota</taxon>
        <taxon>Fungi</taxon>
        <taxon>Dikarya</taxon>
        <taxon>Basidiomycota</taxon>
        <taxon>Agaricomycotina</taxon>
        <taxon>Agaricomycetes</taxon>
        <taxon>Agaricomycetidae</taxon>
        <taxon>Agaricales</taxon>
        <taxon>Agaricineae</taxon>
        <taxon>Hymenogastraceae</taxon>
        <taxon>Gymnopilus</taxon>
    </lineage>
</organism>